<dbReference type="EMBL" id="CP138591">
    <property type="protein sequence ID" value="WPH04287.1"/>
    <property type="molecule type" value="Genomic_DNA"/>
</dbReference>
<evidence type="ECO:0000256" key="6">
    <source>
        <dbReference type="ARBA" id="ARBA00012161"/>
    </source>
</evidence>
<comment type="cofactor">
    <cofactor evidence="2">
        <name>Mg(2+)</name>
        <dbReference type="ChEBI" id="CHEBI:18420"/>
    </cofactor>
</comment>
<dbReference type="Proteomes" id="UP001303373">
    <property type="component" value="Chromosome 12"/>
</dbReference>
<keyword evidence="13" id="KW-0269">Exonuclease</keyword>
<evidence type="ECO:0000313" key="26">
    <source>
        <dbReference type="EMBL" id="WPH04287.1"/>
    </source>
</evidence>
<name>A0AAQ3M9A3_9PEZI</name>
<dbReference type="SUPFAM" id="SSF52075">
    <property type="entry name" value="Outer arm dynein light chain 1"/>
    <property type="match status" value="1"/>
</dbReference>
<evidence type="ECO:0000256" key="8">
    <source>
        <dbReference type="ARBA" id="ARBA00022614"/>
    </source>
</evidence>
<keyword evidence="27" id="KW-1185">Reference proteome</keyword>
<dbReference type="GO" id="GO:0005737">
    <property type="term" value="C:cytoplasm"/>
    <property type="evidence" value="ECO:0007669"/>
    <property type="project" value="UniProtKB-SubCell"/>
</dbReference>
<evidence type="ECO:0000256" key="5">
    <source>
        <dbReference type="ARBA" id="ARBA00010774"/>
    </source>
</evidence>
<dbReference type="Gene3D" id="3.80.10.10">
    <property type="entry name" value="Ribonuclease Inhibitor"/>
    <property type="match status" value="1"/>
</dbReference>
<evidence type="ECO:0000256" key="1">
    <source>
        <dbReference type="ARBA" id="ARBA00001663"/>
    </source>
</evidence>
<evidence type="ECO:0000256" key="22">
    <source>
        <dbReference type="ARBA" id="ARBA00033317"/>
    </source>
</evidence>
<dbReference type="SMART" id="SM00369">
    <property type="entry name" value="LRR_TYP"/>
    <property type="match status" value="3"/>
</dbReference>
<keyword evidence="11" id="KW-0677">Repeat</keyword>
<dbReference type="GO" id="GO:0046872">
    <property type="term" value="F:metal ion binding"/>
    <property type="evidence" value="ECO:0007669"/>
    <property type="project" value="UniProtKB-KW"/>
</dbReference>
<evidence type="ECO:0000256" key="24">
    <source>
        <dbReference type="SAM" id="MobiDB-lite"/>
    </source>
</evidence>
<evidence type="ECO:0000256" key="14">
    <source>
        <dbReference type="ARBA" id="ARBA00022842"/>
    </source>
</evidence>
<evidence type="ECO:0000256" key="20">
    <source>
        <dbReference type="ARBA" id="ARBA00030493"/>
    </source>
</evidence>
<evidence type="ECO:0000256" key="17">
    <source>
        <dbReference type="ARBA" id="ARBA00023163"/>
    </source>
</evidence>
<keyword evidence="7" id="KW-0963">Cytoplasm</keyword>
<evidence type="ECO:0000256" key="12">
    <source>
        <dbReference type="ARBA" id="ARBA00022801"/>
    </source>
</evidence>
<comment type="catalytic activity">
    <reaction evidence="1">
        <text>Exonucleolytic cleavage of poly(A) to 5'-AMP.</text>
        <dbReference type="EC" id="3.1.13.4"/>
    </reaction>
</comment>
<keyword evidence="18" id="KW-0539">Nucleus</keyword>
<evidence type="ECO:0000313" key="27">
    <source>
        <dbReference type="Proteomes" id="UP001303373"/>
    </source>
</evidence>
<dbReference type="Pfam" id="PF03372">
    <property type="entry name" value="Exo_endo_phos"/>
    <property type="match status" value="1"/>
</dbReference>
<dbReference type="Gene3D" id="3.60.10.10">
    <property type="entry name" value="Endonuclease/exonuclease/phosphatase"/>
    <property type="match status" value="1"/>
</dbReference>
<sequence length="761" mass="86328">MADGYRSAGGQQYFYQNQHARNTLFNRNGSPISNTRGLFQHNADTPSPNRSPGTNSPAHNGFSTMYNHSSHRQNHALLNGGAGHQNYQAQINLHKGFQNQSHSHQMHINNQHQDHNALSGHGSTYGHQHTISTSTLSNHTPHFTPAHLQNGNSDSSSALSKPPNEHWAEQLRDYAKLKQVEPHKPHYYARTAPHVGRMPGTTSANKIMADAEEHGERRRMTVPEEPDEAGAWDAMDLGGQGLKSMAPSIFSYYPHLRKIYFNHNKLTWLPPRIGTMQSLTVLDLSFNNLEYVPAEIGMLTNLKRLLLYDNNIDDLPSTMGSLYQLEMLGIEGNPLRIDLKERIVEHGTKELIRYLREQAEPPPPPLDREWINLTNANDTEADKFTVFNWNTLCDRAATQSAYGYAPSEALNWQRRKGIILEDIRGRNADIVTLQEIDIENYNEFFRPNLATEDYKGVYWPKSRAQTMGEKEAKVVDGCAIFFKNNKFILLDKQVIVFSREAINRPDMKGEHDVYNRVMPRDHIAAVVFLENRQTGSRLIVANTHLAWEGWFADVKVVQVAIMMEYLAKLAEKYAKWPACTDKEAFKYAQVDSEDGSEPVRVEPGPSLKYDEATQIPLLVCGDFNSTKESGVYELITQGHLSGSHPDLGTQKYGDLTRNGMTHPFSMKSSYGAIDEMPFTNYTPDFKEVIDYIWYSTNALQVTGVLGEVDPEYLQRVPGFPNYHFPSDHLALCAEFAVKQRKERKQVEADFGPSSRRDNNRH</sequence>
<evidence type="ECO:0000256" key="3">
    <source>
        <dbReference type="ARBA" id="ARBA00004123"/>
    </source>
</evidence>
<organism evidence="26 27">
    <name type="scientific">Acrodontium crateriforme</name>
    <dbReference type="NCBI Taxonomy" id="150365"/>
    <lineage>
        <taxon>Eukaryota</taxon>
        <taxon>Fungi</taxon>
        <taxon>Dikarya</taxon>
        <taxon>Ascomycota</taxon>
        <taxon>Pezizomycotina</taxon>
        <taxon>Dothideomycetes</taxon>
        <taxon>Dothideomycetidae</taxon>
        <taxon>Mycosphaerellales</taxon>
        <taxon>Teratosphaeriaceae</taxon>
        <taxon>Acrodontium</taxon>
    </lineage>
</organism>
<keyword evidence="15" id="KW-0694">RNA-binding</keyword>
<accession>A0AAQ3M9A3</accession>
<feature type="compositionally biased region" description="Basic and acidic residues" evidence="24">
    <location>
        <begin position="211"/>
        <end position="222"/>
    </location>
</feature>
<evidence type="ECO:0000256" key="21">
    <source>
        <dbReference type="ARBA" id="ARBA00031469"/>
    </source>
</evidence>
<protein>
    <recommendedName>
        <fullName evidence="19">CCR4-Not complex 3'-5'-exoribonuclease subunit Ccr4</fullName>
        <ecNumber evidence="6">3.1.13.4</ecNumber>
    </recommendedName>
    <alternativeName>
        <fullName evidence="20">Carbon catabolite repressor protein 4</fullName>
    </alternativeName>
    <alternativeName>
        <fullName evidence="21">Cytoplasmic deadenylase</fullName>
    </alternativeName>
    <alternativeName>
        <fullName evidence="22">Glucose-repressible alcohol dehydrogenase transcriptional effector</fullName>
    </alternativeName>
</protein>
<dbReference type="GO" id="GO:0005634">
    <property type="term" value="C:nucleus"/>
    <property type="evidence" value="ECO:0007669"/>
    <property type="project" value="UniProtKB-SubCell"/>
</dbReference>
<evidence type="ECO:0000256" key="19">
    <source>
        <dbReference type="ARBA" id="ARBA00023475"/>
    </source>
</evidence>
<dbReference type="PROSITE" id="PS51450">
    <property type="entry name" value="LRR"/>
    <property type="match status" value="1"/>
</dbReference>
<feature type="domain" description="Endonuclease/exonuclease/phosphatase" evidence="25">
    <location>
        <begin position="389"/>
        <end position="728"/>
    </location>
</feature>
<dbReference type="InterPro" id="IPR050410">
    <property type="entry name" value="CCR4/nocturin_mRNA_transcr"/>
</dbReference>
<dbReference type="CDD" id="cd09097">
    <property type="entry name" value="Deadenylase_CCR4"/>
    <property type="match status" value="1"/>
</dbReference>
<evidence type="ECO:0000256" key="7">
    <source>
        <dbReference type="ARBA" id="ARBA00022490"/>
    </source>
</evidence>
<dbReference type="InterPro" id="IPR032675">
    <property type="entry name" value="LRR_dom_sf"/>
</dbReference>
<dbReference type="InterPro" id="IPR003591">
    <property type="entry name" value="Leu-rich_rpt_typical-subtyp"/>
</dbReference>
<dbReference type="SUPFAM" id="SSF56219">
    <property type="entry name" value="DNase I-like"/>
    <property type="match status" value="1"/>
</dbReference>
<keyword evidence="12" id="KW-0378">Hydrolase</keyword>
<dbReference type="AlphaFoldDB" id="A0AAQ3M9A3"/>
<gene>
    <name evidence="26" type="ORF">R9X50_00717600</name>
</gene>
<dbReference type="PANTHER" id="PTHR12121">
    <property type="entry name" value="CARBON CATABOLITE REPRESSOR PROTEIN 4"/>
    <property type="match status" value="1"/>
</dbReference>
<evidence type="ECO:0000256" key="15">
    <source>
        <dbReference type="ARBA" id="ARBA00022884"/>
    </source>
</evidence>
<dbReference type="FunFam" id="3.60.10.10:FF:000037">
    <property type="entry name" value="Glucose-repressible alcohol dehydrogenase transcriptional effector"/>
    <property type="match status" value="1"/>
</dbReference>
<keyword evidence="9" id="KW-0540">Nuclease</keyword>
<dbReference type="PANTHER" id="PTHR12121:SF100">
    <property type="entry name" value="POLY(A)-SPECIFIC RIBONUCLEASE"/>
    <property type="match status" value="1"/>
</dbReference>
<feature type="region of interest" description="Disordered" evidence="24">
    <location>
        <begin position="24"/>
        <end position="62"/>
    </location>
</feature>
<comment type="subcellular location">
    <subcellularLocation>
        <location evidence="4">Cytoplasm</location>
    </subcellularLocation>
    <subcellularLocation>
        <location evidence="3">Nucleus</location>
    </subcellularLocation>
</comment>
<evidence type="ECO:0000256" key="9">
    <source>
        <dbReference type="ARBA" id="ARBA00022722"/>
    </source>
</evidence>
<dbReference type="GO" id="GO:0003723">
    <property type="term" value="F:RNA binding"/>
    <property type="evidence" value="ECO:0007669"/>
    <property type="project" value="UniProtKB-KW"/>
</dbReference>
<comment type="function">
    <text evidence="23">Acts as a catalytic component of the CCR4-NOT core complex, which in the nucleus seems to be a general transcription factor, and in the cytoplasm the major mRNA deadenylase involved in mRNA turnover. Ccr4 has 3'-5' RNase activity with a strong preference for polyadenylated substrates and also low exonuclease activity towards single-stranded DNA.</text>
</comment>
<keyword evidence="10" id="KW-0479">Metal-binding</keyword>
<evidence type="ECO:0000256" key="23">
    <source>
        <dbReference type="ARBA" id="ARBA00045495"/>
    </source>
</evidence>
<evidence type="ECO:0000256" key="18">
    <source>
        <dbReference type="ARBA" id="ARBA00023242"/>
    </source>
</evidence>
<keyword evidence="17" id="KW-0804">Transcription</keyword>
<evidence type="ECO:0000256" key="4">
    <source>
        <dbReference type="ARBA" id="ARBA00004496"/>
    </source>
</evidence>
<evidence type="ECO:0000256" key="2">
    <source>
        <dbReference type="ARBA" id="ARBA00001946"/>
    </source>
</evidence>
<keyword evidence="16" id="KW-0805">Transcription regulation</keyword>
<dbReference type="GO" id="GO:0004535">
    <property type="term" value="F:poly(A)-specific ribonuclease activity"/>
    <property type="evidence" value="ECO:0007669"/>
    <property type="project" value="UniProtKB-EC"/>
</dbReference>
<feature type="compositionally biased region" description="Polar residues" evidence="24">
    <location>
        <begin position="121"/>
        <end position="159"/>
    </location>
</feature>
<reference evidence="26 27" key="1">
    <citation type="submission" date="2023-11" db="EMBL/GenBank/DDBJ databases">
        <title>An acidophilic fungus is an integral part of prey digestion in a carnivorous sundew plant.</title>
        <authorList>
            <person name="Tsai I.J."/>
        </authorList>
    </citation>
    <scope>NUCLEOTIDE SEQUENCE [LARGE SCALE GENOMIC DNA]</scope>
    <source>
        <strain evidence="26">169a</strain>
    </source>
</reference>
<comment type="similarity">
    <text evidence="5">Belongs to the CCR4/nocturin family.</text>
</comment>
<feature type="region of interest" description="Disordered" evidence="24">
    <location>
        <begin position="113"/>
        <end position="165"/>
    </location>
</feature>
<feature type="region of interest" description="Disordered" evidence="24">
    <location>
        <begin position="211"/>
        <end position="230"/>
    </location>
</feature>
<evidence type="ECO:0000256" key="16">
    <source>
        <dbReference type="ARBA" id="ARBA00023015"/>
    </source>
</evidence>
<evidence type="ECO:0000256" key="10">
    <source>
        <dbReference type="ARBA" id="ARBA00022723"/>
    </source>
</evidence>
<evidence type="ECO:0000259" key="25">
    <source>
        <dbReference type="Pfam" id="PF03372"/>
    </source>
</evidence>
<dbReference type="Pfam" id="PF13855">
    <property type="entry name" value="LRR_8"/>
    <property type="match status" value="1"/>
</dbReference>
<dbReference type="InterPro" id="IPR001611">
    <property type="entry name" value="Leu-rich_rpt"/>
</dbReference>
<dbReference type="EC" id="3.1.13.4" evidence="6"/>
<keyword evidence="14" id="KW-0460">Magnesium</keyword>
<dbReference type="InterPro" id="IPR036691">
    <property type="entry name" value="Endo/exonu/phosph_ase_sf"/>
</dbReference>
<proteinExistence type="inferred from homology"/>
<evidence type="ECO:0000256" key="13">
    <source>
        <dbReference type="ARBA" id="ARBA00022839"/>
    </source>
</evidence>
<keyword evidence="8" id="KW-0433">Leucine-rich repeat</keyword>
<evidence type="ECO:0000256" key="11">
    <source>
        <dbReference type="ARBA" id="ARBA00022737"/>
    </source>
</evidence>
<dbReference type="InterPro" id="IPR005135">
    <property type="entry name" value="Endo/exonuclease/phosphatase"/>
</dbReference>